<dbReference type="Pfam" id="PF24883">
    <property type="entry name" value="NPHP3_N"/>
    <property type="match status" value="1"/>
</dbReference>
<name>A0A2J6T5S4_9HELO</name>
<dbReference type="SUPFAM" id="SSF53474">
    <property type="entry name" value="alpha/beta-Hydrolases"/>
    <property type="match status" value="1"/>
</dbReference>
<dbReference type="InterPro" id="IPR002110">
    <property type="entry name" value="Ankyrin_rpt"/>
</dbReference>
<dbReference type="PANTHER" id="PTHR10039">
    <property type="entry name" value="AMELOGENIN"/>
    <property type="match status" value="1"/>
</dbReference>
<dbReference type="OrthoDB" id="163438at2759"/>
<proteinExistence type="predicted"/>
<gene>
    <name evidence="4" type="ORF">K444DRAFT_563676</name>
</gene>
<dbReference type="RefSeq" id="XP_024735272.1">
    <property type="nucleotide sequence ID" value="XM_024877033.1"/>
</dbReference>
<dbReference type="InterPro" id="IPR027417">
    <property type="entry name" value="P-loop_NTPase"/>
</dbReference>
<keyword evidence="2" id="KW-0040">ANK repeat</keyword>
<protein>
    <recommendedName>
        <fullName evidence="3">Nephrocystin 3-like N-terminal domain-containing protein</fullName>
    </recommendedName>
</protein>
<evidence type="ECO:0000313" key="5">
    <source>
        <dbReference type="Proteomes" id="UP000235371"/>
    </source>
</evidence>
<dbReference type="STRING" id="1095630.A0A2J6T5S4"/>
<dbReference type="PROSITE" id="PS50297">
    <property type="entry name" value="ANK_REP_REGION"/>
    <property type="match status" value="2"/>
</dbReference>
<dbReference type="InParanoid" id="A0A2J6T5S4"/>
<dbReference type="InterPro" id="IPR029058">
    <property type="entry name" value="AB_hydrolase_fold"/>
</dbReference>
<dbReference type="PROSITE" id="PS50088">
    <property type="entry name" value="ANK_REPEAT"/>
    <property type="match status" value="2"/>
</dbReference>
<dbReference type="SUPFAM" id="SSF48403">
    <property type="entry name" value="Ankyrin repeat"/>
    <property type="match status" value="1"/>
</dbReference>
<dbReference type="Pfam" id="PF00023">
    <property type="entry name" value="Ank"/>
    <property type="match status" value="1"/>
</dbReference>
<dbReference type="SMART" id="SM00248">
    <property type="entry name" value="ANK"/>
    <property type="match status" value="9"/>
</dbReference>
<dbReference type="Pfam" id="PF12796">
    <property type="entry name" value="Ank_2"/>
    <property type="match status" value="3"/>
</dbReference>
<dbReference type="SUPFAM" id="SSF52540">
    <property type="entry name" value="P-loop containing nucleoside triphosphate hydrolases"/>
    <property type="match status" value="1"/>
</dbReference>
<evidence type="ECO:0000259" key="3">
    <source>
        <dbReference type="Pfam" id="PF24883"/>
    </source>
</evidence>
<dbReference type="Gene3D" id="3.40.50.1820">
    <property type="entry name" value="alpha/beta hydrolase"/>
    <property type="match status" value="1"/>
</dbReference>
<dbReference type="Gene3D" id="1.25.40.20">
    <property type="entry name" value="Ankyrin repeat-containing domain"/>
    <property type="match status" value="1"/>
</dbReference>
<evidence type="ECO:0000256" key="2">
    <source>
        <dbReference type="PROSITE-ProRule" id="PRU00023"/>
    </source>
</evidence>
<feature type="repeat" description="ANK" evidence="2">
    <location>
        <begin position="1233"/>
        <end position="1254"/>
    </location>
</feature>
<dbReference type="GeneID" id="36585110"/>
<sequence>MESLSQAETPRINDIGFSLLHDPEDAVADIIFVHGLQGHPRRTWTCEKISRTGPQGSGGGVGTSHRTMRNLFSRTSRHRHGTKGSHKLGADGVFWPLDLLPEDCKNSRILTWGYDSMVSHFFSGPANQSNISAHAKNLLQALKLRRLNCVSFSNPFGGVRLIANQQGRSIIFVAHSFGGIIVKDVLYRAATTTEPALLDIYNSTEAILFLGTPHRGSNKAEIAEVVRKIVSVSGFDTTNRNIQALQVNSTELELIHELFMKLYDQMNRHFKVLTFQEAKGVVGISYMSLNERVVEPFSSSITTEPTQTINANHMSMCRFPSKDDEGYKQVSGEIKILIAEIQQKMEQGAFERERLVVEAQVGSPSQATTTSTSYSLNDVERKCLSLLTQNTSNAAEYKSSLPRRVEGTCQWILSDAQYRDWNVQNEPCLLWISGYPGSGKTILSAYLLEYLTTGERSPSTRTTLCYFFCDEKSNTQRDGLAIVRSLILQLLMRRRLLVKHVKAAYDFYGPHFDQNFHELWRIFLAIASDKRIGTVSVIIDAIDECEQTTRERFLQDTLHLIRKSNSNGPHTPCIKFLITSRPRLGRLYTTNLLQIDQHHLEQDLRLVIQTKIEIIVQRTQCKPDVRRYLENALYSKADCTFLWVNLVLHLLEKSLLASQQDFKRIIDELPKTLTATYQRYLQAIPVEHQMLATRLLHFLVGSLRPLTLDEIQILIAIQHHHGRLSAVEEDSQPNVRETIEGVLGPLVRVWDNRVHLAHQSLKEFLIALETQTDSPLSAIYGVNLGRASLLMAEACVSYLLLDNFKQDLFSIDESSPGVSPASSAAVSADGSTGQSWDPFLLEEDYLFKEPLALEAEACAFIGTKYTFFDYSARHWPEHVSLAGSMGTPELQNLVILLSDASSSRGMNWLRVYWLQAEIDLSCPQDFVPAVTACYFGHSISLKTILRERTPIETEVGLRGLHWAARNGHHQVVDLLLGEGLDPDLKILNGQNTFIAAVSFNRLEVVKRLLKDERHVPQHEESRVNHSTTGGRTPLSIAAGNGFVEVVAELLQHSLIKPDIADFNHWTPLFWAVHGKHLEVLKLLLADNRLSINHVDGLGRNVLSWAASGGELELVECLIGLKDLNANEVDRTGRTPLSWAAGNGHLQTTVCLRRSQRIDLSKKDNEGRNAISWACSGCHHGVVKYLIKHDRQGADEADIDGWTPLAWSLFSQSPKTVQVLLDSGLVDVNKKDQNGRSALSFAAGYGYLEVVRLLLTAADIDIKSEDNDGRTPLSHATAYPEIVTLLQ</sequence>
<dbReference type="InterPro" id="IPR036770">
    <property type="entry name" value="Ankyrin_rpt-contain_sf"/>
</dbReference>
<keyword evidence="1" id="KW-0677">Repeat</keyword>
<evidence type="ECO:0000313" key="4">
    <source>
        <dbReference type="EMBL" id="PMD58368.1"/>
    </source>
</evidence>
<dbReference type="Proteomes" id="UP000235371">
    <property type="component" value="Unassembled WGS sequence"/>
</dbReference>
<dbReference type="Gene3D" id="3.40.50.300">
    <property type="entry name" value="P-loop containing nucleotide triphosphate hydrolases"/>
    <property type="match status" value="1"/>
</dbReference>
<dbReference type="Pfam" id="PF13637">
    <property type="entry name" value="Ank_4"/>
    <property type="match status" value="1"/>
</dbReference>
<dbReference type="PANTHER" id="PTHR10039:SF14">
    <property type="entry name" value="NACHT DOMAIN-CONTAINING PROTEIN"/>
    <property type="match status" value="1"/>
</dbReference>
<evidence type="ECO:0000256" key="1">
    <source>
        <dbReference type="ARBA" id="ARBA00022737"/>
    </source>
</evidence>
<dbReference type="EMBL" id="KZ613822">
    <property type="protein sequence ID" value="PMD58368.1"/>
    <property type="molecule type" value="Genomic_DNA"/>
</dbReference>
<organism evidence="4 5">
    <name type="scientific">Hyaloscypha bicolor E</name>
    <dbReference type="NCBI Taxonomy" id="1095630"/>
    <lineage>
        <taxon>Eukaryota</taxon>
        <taxon>Fungi</taxon>
        <taxon>Dikarya</taxon>
        <taxon>Ascomycota</taxon>
        <taxon>Pezizomycotina</taxon>
        <taxon>Leotiomycetes</taxon>
        <taxon>Helotiales</taxon>
        <taxon>Hyaloscyphaceae</taxon>
        <taxon>Hyaloscypha</taxon>
        <taxon>Hyaloscypha bicolor</taxon>
    </lineage>
</organism>
<accession>A0A2J6T5S4</accession>
<feature type="domain" description="Nephrocystin 3-like N-terminal" evidence="3">
    <location>
        <begin position="407"/>
        <end position="581"/>
    </location>
</feature>
<feature type="repeat" description="ANK" evidence="2">
    <location>
        <begin position="955"/>
        <end position="987"/>
    </location>
</feature>
<keyword evidence="5" id="KW-1185">Reference proteome</keyword>
<reference evidence="4 5" key="1">
    <citation type="submission" date="2016-04" db="EMBL/GenBank/DDBJ databases">
        <title>A degradative enzymes factory behind the ericoid mycorrhizal symbiosis.</title>
        <authorList>
            <consortium name="DOE Joint Genome Institute"/>
            <person name="Martino E."/>
            <person name="Morin E."/>
            <person name="Grelet G."/>
            <person name="Kuo A."/>
            <person name="Kohler A."/>
            <person name="Daghino S."/>
            <person name="Barry K."/>
            <person name="Choi C."/>
            <person name="Cichocki N."/>
            <person name="Clum A."/>
            <person name="Copeland A."/>
            <person name="Hainaut M."/>
            <person name="Haridas S."/>
            <person name="Labutti K."/>
            <person name="Lindquist E."/>
            <person name="Lipzen A."/>
            <person name="Khouja H.-R."/>
            <person name="Murat C."/>
            <person name="Ohm R."/>
            <person name="Olson A."/>
            <person name="Spatafora J."/>
            <person name="Veneault-Fourrey C."/>
            <person name="Henrissat B."/>
            <person name="Grigoriev I."/>
            <person name="Martin F."/>
            <person name="Perotto S."/>
        </authorList>
    </citation>
    <scope>NUCLEOTIDE SEQUENCE [LARGE SCALE GENOMIC DNA]</scope>
    <source>
        <strain evidence="4 5">E</strain>
    </source>
</reference>
<dbReference type="InterPro" id="IPR056884">
    <property type="entry name" value="NPHP3-like_N"/>
</dbReference>